<gene>
    <name evidence="3" type="primary">106073641</name>
</gene>
<sequence>MEPNENTSNDCDYVRSNQGTTNDCDFYVKSSKVANNEVVLNTYSNQDTDNECALNGNLNQNTNNGISLFLGPQNHASESTLREDVSLSTFDTVSPNLLADNVCPDKDKHTPLCESNTEHISEQSANSPINAELLNHITSSCDDENGIDDEDDEDDEENFPSSDNSIVEDIAPVAPEPAECQGSPSFYIYMLAAFKPGDLEQHLSRGGDVNAADSFGVTPLMYAQIYNDSVAIKRLIELGAKFPEESEGKEKIVIDESFMFRQICGAARSIEEPSLVVLVCQVLGCLVDMRNEAGETALVAAVRESNINAVQNLLTAGARVDDHVLRACKDQSIYEILFRKIEETATRDVGCKNCGSSVKPIRHMFSLPLLSYTVSTACVNEANQDLLSNRTDSNDVDNNRTENAFEDVTCNIQQQDACSLTQTRDTTEITNIQHVSLESQSGIRNVENQSQESPSKTRAIENISRESRTETSHVEKISPASPPETRSVENISQKSSSETRHVENVSQGNHSETGNIENICQKSLSETRHVENVSQGSQKETGNVQILSQDDTREINAESESQPGDLQNTNFGDRLEAPAFLKSHNSDGDSTAELSSTSSSQSNIEPETSTLSASSDVDNSYLNHLATESKSENTNIQTADEKCLGSMQTSSQEQMTSDNNVYETPSLQTQNENMGPGPNVMPTPRNESESGFFSMQK</sequence>
<proteinExistence type="predicted"/>
<dbReference type="EnsemblMetazoa" id="BGLB033748-RA">
    <property type="protein sequence ID" value="BGLB033748-PA"/>
    <property type="gene ID" value="BGLB033748"/>
</dbReference>
<dbReference type="EnsemblMetazoa" id="BGLB033748-RC">
    <property type="protein sequence ID" value="BGLB033748-PC"/>
    <property type="gene ID" value="BGLB033748"/>
</dbReference>
<feature type="compositionally biased region" description="Polar residues" evidence="2">
    <location>
        <begin position="658"/>
        <end position="673"/>
    </location>
</feature>
<name>A0A2C9LQU0_BIOGL</name>
<dbReference type="VEuPathDB" id="VectorBase:BGLB033748"/>
<organism evidence="3 4">
    <name type="scientific">Biomphalaria glabrata</name>
    <name type="common">Bloodfluke planorb</name>
    <name type="synonym">Freshwater snail</name>
    <dbReference type="NCBI Taxonomy" id="6526"/>
    <lineage>
        <taxon>Eukaryota</taxon>
        <taxon>Metazoa</taxon>
        <taxon>Spiralia</taxon>
        <taxon>Lophotrochozoa</taxon>
        <taxon>Mollusca</taxon>
        <taxon>Gastropoda</taxon>
        <taxon>Heterobranchia</taxon>
        <taxon>Euthyneura</taxon>
        <taxon>Panpulmonata</taxon>
        <taxon>Hygrophila</taxon>
        <taxon>Lymnaeoidea</taxon>
        <taxon>Planorbidae</taxon>
        <taxon>Biomphalaria</taxon>
    </lineage>
</organism>
<feature type="compositionally biased region" description="Polar residues" evidence="2">
    <location>
        <begin position="504"/>
        <end position="515"/>
    </location>
</feature>
<dbReference type="KEGG" id="bgt:106073641"/>
<dbReference type="AlphaFoldDB" id="A0A2C9LQU0"/>
<feature type="region of interest" description="Disordered" evidence="2">
    <location>
        <begin position="581"/>
        <end position="697"/>
    </location>
</feature>
<evidence type="ECO:0000313" key="3">
    <source>
        <dbReference type="EnsemblMetazoa" id="BGLB033748-PD"/>
    </source>
</evidence>
<dbReference type="SMART" id="SM00248">
    <property type="entry name" value="ANK"/>
    <property type="match status" value="2"/>
</dbReference>
<feature type="compositionally biased region" description="Polar residues" evidence="2">
    <location>
        <begin position="603"/>
        <end position="638"/>
    </location>
</feature>
<feature type="compositionally biased region" description="Basic and acidic residues" evidence="2">
    <location>
        <begin position="463"/>
        <end position="476"/>
    </location>
</feature>
<feature type="compositionally biased region" description="Low complexity" evidence="2">
    <location>
        <begin position="646"/>
        <end position="657"/>
    </location>
</feature>
<accession>A0A2C9LQU0</accession>
<feature type="region of interest" description="Disordered" evidence="2">
    <location>
        <begin position="528"/>
        <end position="547"/>
    </location>
</feature>
<dbReference type="Gene3D" id="1.25.40.20">
    <property type="entry name" value="Ankyrin repeat-containing domain"/>
    <property type="match status" value="1"/>
</dbReference>
<dbReference type="STRING" id="6526.A0A2C9LQU0"/>
<feature type="compositionally biased region" description="Acidic residues" evidence="2">
    <location>
        <begin position="141"/>
        <end position="158"/>
    </location>
</feature>
<dbReference type="Proteomes" id="UP000076420">
    <property type="component" value="Unassembled WGS sequence"/>
</dbReference>
<dbReference type="InterPro" id="IPR036770">
    <property type="entry name" value="Ankyrin_rpt-contain_sf"/>
</dbReference>
<feature type="region of interest" description="Disordered" evidence="2">
    <location>
        <begin position="139"/>
        <end position="167"/>
    </location>
</feature>
<evidence type="ECO:0000256" key="1">
    <source>
        <dbReference type="PROSITE-ProRule" id="PRU00023"/>
    </source>
</evidence>
<dbReference type="EnsemblMetazoa" id="BGLB033748-RD">
    <property type="protein sequence ID" value="BGLB033748-PD"/>
    <property type="gene ID" value="BGLB033748"/>
</dbReference>
<reference evidence="3" key="1">
    <citation type="submission" date="2020-05" db="UniProtKB">
        <authorList>
            <consortium name="EnsemblMetazoa"/>
        </authorList>
    </citation>
    <scope>IDENTIFICATION</scope>
    <source>
        <strain evidence="3">BB02</strain>
    </source>
</reference>
<dbReference type="EnsemblMetazoa" id="BGLB033748-RE">
    <property type="protein sequence ID" value="BGLB033748-PE"/>
    <property type="gene ID" value="BGLB033748"/>
</dbReference>
<evidence type="ECO:0000313" key="4">
    <source>
        <dbReference type="Proteomes" id="UP000076420"/>
    </source>
</evidence>
<dbReference type="EnsemblMetazoa" id="BGLB033748-RB">
    <property type="protein sequence ID" value="BGLB033748-PB"/>
    <property type="gene ID" value="BGLB033748"/>
</dbReference>
<feature type="region of interest" description="Disordered" evidence="2">
    <location>
        <begin position="440"/>
        <end position="515"/>
    </location>
</feature>
<dbReference type="SUPFAM" id="SSF48403">
    <property type="entry name" value="Ankyrin repeat"/>
    <property type="match status" value="1"/>
</dbReference>
<dbReference type="PROSITE" id="PS50297">
    <property type="entry name" value="ANK_REP_REGION"/>
    <property type="match status" value="1"/>
</dbReference>
<protein>
    <submittedName>
        <fullName evidence="3">Uncharacterized protein</fullName>
    </submittedName>
</protein>
<feature type="compositionally biased region" description="Polar residues" evidence="2">
    <location>
        <begin position="440"/>
        <end position="456"/>
    </location>
</feature>
<feature type="compositionally biased region" description="Polar residues" evidence="2">
    <location>
        <begin position="532"/>
        <end position="547"/>
    </location>
</feature>
<dbReference type="PROSITE" id="PS50088">
    <property type="entry name" value="ANK_REPEAT"/>
    <property type="match status" value="1"/>
</dbReference>
<feature type="repeat" description="ANK" evidence="1">
    <location>
        <begin position="293"/>
        <end position="321"/>
    </location>
</feature>
<dbReference type="InterPro" id="IPR002110">
    <property type="entry name" value="Ankyrin_rpt"/>
</dbReference>
<dbReference type="VEuPathDB" id="VectorBase:BGLAX_037159"/>
<keyword evidence="1" id="KW-0040">ANK repeat</keyword>
<evidence type="ECO:0000256" key="2">
    <source>
        <dbReference type="SAM" id="MobiDB-lite"/>
    </source>
</evidence>